<evidence type="ECO:0000313" key="4">
    <source>
        <dbReference type="Proteomes" id="UP000198866"/>
    </source>
</evidence>
<keyword evidence="1" id="KW-0534">Nitrate assimilation</keyword>
<dbReference type="PANTHER" id="PTHR43680:SF2">
    <property type="entry name" value="NITRATE REDUCTASE MOLYBDENUM COFACTOR ASSEMBLY CHAPERONE NARJ"/>
    <property type="match status" value="1"/>
</dbReference>
<dbReference type="GO" id="GO:0051082">
    <property type="term" value="F:unfolded protein binding"/>
    <property type="evidence" value="ECO:0007669"/>
    <property type="project" value="InterPro"/>
</dbReference>
<name>A0A1H6YV07_9BURK</name>
<reference evidence="4" key="1">
    <citation type="submission" date="2016-10" db="EMBL/GenBank/DDBJ databases">
        <authorList>
            <person name="Varghese N."/>
            <person name="Submissions S."/>
        </authorList>
    </citation>
    <scope>NUCLEOTIDE SEQUENCE [LARGE SCALE GENOMIC DNA]</scope>
    <source>
        <strain evidence="4">LMG 26031</strain>
    </source>
</reference>
<evidence type="ECO:0000313" key="3">
    <source>
        <dbReference type="EMBL" id="SEJ44156.1"/>
    </source>
</evidence>
<dbReference type="InterPro" id="IPR003765">
    <property type="entry name" value="NO3_reductase_chaperone_NarJ"/>
</dbReference>
<dbReference type="RefSeq" id="WP_177200400.1">
    <property type="nucleotide sequence ID" value="NZ_FNYE01000011.1"/>
</dbReference>
<proteinExistence type="predicted"/>
<evidence type="ECO:0000256" key="1">
    <source>
        <dbReference type="ARBA" id="ARBA00023063"/>
    </source>
</evidence>
<evidence type="ECO:0000256" key="2">
    <source>
        <dbReference type="SAM" id="MobiDB-lite"/>
    </source>
</evidence>
<organism evidence="3 4">
    <name type="scientific">Paraburkholderia diazotrophica</name>
    <dbReference type="NCBI Taxonomy" id="667676"/>
    <lineage>
        <taxon>Bacteria</taxon>
        <taxon>Pseudomonadati</taxon>
        <taxon>Pseudomonadota</taxon>
        <taxon>Betaproteobacteria</taxon>
        <taxon>Burkholderiales</taxon>
        <taxon>Burkholderiaceae</taxon>
        <taxon>Paraburkholderia</taxon>
    </lineage>
</organism>
<dbReference type="EMBL" id="FNYE01000011">
    <property type="protein sequence ID" value="SEJ44156.1"/>
    <property type="molecule type" value="Genomic_DNA"/>
</dbReference>
<dbReference type="GO" id="GO:0042128">
    <property type="term" value="P:nitrate assimilation"/>
    <property type="evidence" value="ECO:0007669"/>
    <property type="project" value="UniProtKB-KW"/>
</dbReference>
<dbReference type="AlphaFoldDB" id="A0A1H6YV07"/>
<dbReference type="STRING" id="667676.SAMN05192539_101129"/>
<dbReference type="PANTHER" id="PTHR43680">
    <property type="entry name" value="NITRATE REDUCTASE MOLYBDENUM COFACTOR ASSEMBLY CHAPERONE"/>
    <property type="match status" value="1"/>
</dbReference>
<feature type="region of interest" description="Disordered" evidence="2">
    <location>
        <begin position="187"/>
        <end position="261"/>
    </location>
</feature>
<sequence length="261" mass="28739">MSTIYTDQPSLKTTLRVLAHLLDYPDAALRAALPEMRDALHAQDTLCAQRLGEIDSLIDTLLGDDGFDTEAAYVDLFDRGRGTALHLFEHVHGDSRERGPAMIDLIQTYEQAGLYLASDELPDHLTVLLEYASTQPPESARGLLGETAHILRNLYSALTRRQSAYASVLAALLDLAGEPVRAVELPREPGLDETWSEPAAFDGCSSQGQRRPGEPQPVRIVRNEREPLQTQSRMQLHAQPDAQSHAQFRAQPVQPEQGASA</sequence>
<accession>A0A1H6YV07</accession>
<dbReference type="GO" id="GO:0016530">
    <property type="term" value="F:metallochaperone activity"/>
    <property type="evidence" value="ECO:0007669"/>
    <property type="project" value="TreeGrafter"/>
</dbReference>
<dbReference type="Proteomes" id="UP000198866">
    <property type="component" value="Unassembled WGS sequence"/>
</dbReference>
<gene>
    <name evidence="3" type="ORF">SAMN05192539_101129</name>
</gene>
<dbReference type="InterPro" id="IPR020945">
    <property type="entry name" value="DMSO/NO3_reduct_chaperone"/>
</dbReference>
<dbReference type="Gene3D" id="1.10.3480.10">
    <property type="entry name" value="TorD-like"/>
    <property type="match status" value="1"/>
</dbReference>
<dbReference type="InterPro" id="IPR036411">
    <property type="entry name" value="TorD-like_sf"/>
</dbReference>
<dbReference type="SUPFAM" id="SSF89155">
    <property type="entry name" value="TorD-like"/>
    <property type="match status" value="1"/>
</dbReference>
<dbReference type="GO" id="GO:0051131">
    <property type="term" value="P:chaperone-mediated protein complex assembly"/>
    <property type="evidence" value="ECO:0007669"/>
    <property type="project" value="InterPro"/>
</dbReference>
<dbReference type="NCBIfam" id="TIGR00684">
    <property type="entry name" value="narJ"/>
    <property type="match status" value="1"/>
</dbReference>
<protein>
    <submittedName>
        <fullName evidence="3">Respiratory nitrate reductase chaperone NarJ</fullName>
    </submittedName>
</protein>
<keyword evidence="4" id="KW-1185">Reference proteome</keyword>
<dbReference type="Pfam" id="PF02613">
    <property type="entry name" value="Nitrate_red_del"/>
    <property type="match status" value="1"/>
</dbReference>